<dbReference type="InterPro" id="IPR004013">
    <property type="entry name" value="PHP_dom"/>
</dbReference>
<evidence type="ECO:0000256" key="10">
    <source>
        <dbReference type="ARBA" id="ARBA00022932"/>
    </source>
</evidence>
<dbReference type="NCBIfam" id="TIGR00594">
    <property type="entry name" value="polc"/>
    <property type="match status" value="1"/>
</dbReference>
<keyword evidence="9 13" id="KW-0227">DNA damage</keyword>
<dbReference type="Proteomes" id="UP001059607">
    <property type="component" value="Chromosome"/>
</dbReference>
<proteinExistence type="inferred from homology"/>
<dbReference type="InterPro" id="IPR023073">
    <property type="entry name" value="DnaE2"/>
</dbReference>
<keyword evidence="16" id="KW-1185">Reference proteome</keyword>
<evidence type="ECO:0000313" key="16">
    <source>
        <dbReference type="Proteomes" id="UP001059607"/>
    </source>
</evidence>
<evidence type="ECO:0000256" key="3">
    <source>
        <dbReference type="ARBA" id="ARBA00012417"/>
    </source>
</evidence>
<dbReference type="RefSeq" id="WP_201783192.1">
    <property type="nucleotide sequence ID" value="NZ_CP101125.1"/>
</dbReference>
<dbReference type="InterPro" id="IPR004365">
    <property type="entry name" value="NA-bd_OB_tRNA"/>
</dbReference>
<gene>
    <name evidence="13" type="primary">dnaE2</name>
    <name evidence="15" type="ORF">NK667_13295</name>
</gene>
<protein>
    <recommendedName>
        <fullName evidence="4 13">Error-prone DNA polymerase</fullName>
        <ecNumber evidence="3 13">2.7.7.7</ecNumber>
    </recommendedName>
</protein>
<dbReference type="InterPro" id="IPR029460">
    <property type="entry name" value="DNAPol_HHH"/>
</dbReference>
<dbReference type="Pfam" id="PF14579">
    <property type="entry name" value="HHH_6"/>
    <property type="match status" value="1"/>
</dbReference>
<evidence type="ECO:0000256" key="13">
    <source>
        <dbReference type="HAMAP-Rule" id="MF_01902"/>
    </source>
</evidence>
<evidence type="ECO:0000256" key="7">
    <source>
        <dbReference type="ARBA" id="ARBA00022695"/>
    </source>
</evidence>
<keyword evidence="8 13" id="KW-0235">DNA replication</keyword>
<evidence type="ECO:0000256" key="4">
    <source>
        <dbReference type="ARBA" id="ARBA00017273"/>
    </source>
</evidence>
<name>A0ABY5ER77_9PSED</name>
<accession>A0ABY5ER77</accession>
<dbReference type="SUPFAM" id="SSF89550">
    <property type="entry name" value="PHP domain-like"/>
    <property type="match status" value="1"/>
</dbReference>
<comment type="catalytic activity">
    <reaction evidence="12 13">
        <text>DNA(n) + a 2'-deoxyribonucleoside 5'-triphosphate = DNA(n+1) + diphosphate</text>
        <dbReference type="Rhea" id="RHEA:22508"/>
        <dbReference type="Rhea" id="RHEA-COMP:17339"/>
        <dbReference type="Rhea" id="RHEA-COMP:17340"/>
        <dbReference type="ChEBI" id="CHEBI:33019"/>
        <dbReference type="ChEBI" id="CHEBI:61560"/>
        <dbReference type="ChEBI" id="CHEBI:173112"/>
        <dbReference type="EC" id="2.7.7.7"/>
    </reaction>
</comment>
<dbReference type="Gene3D" id="1.10.150.870">
    <property type="match status" value="1"/>
</dbReference>
<dbReference type="NCBIfam" id="NF004225">
    <property type="entry name" value="PRK05672.1"/>
    <property type="match status" value="1"/>
</dbReference>
<dbReference type="Pfam" id="PF17657">
    <property type="entry name" value="DNA_pol3_finger"/>
    <property type="match status" value="1"/>
</dbReference>
<dbReference type="InterPro" id="IPR004805">
    <property type="entry name" value="DnaE2/DnaE/PolC"/>
</dbReference>
<keyword evidence="5 13" id="KW-0963">Cytoplasm</keyword>
<evidence type="ECO:0000256" key="11">
    <source>
        <dbReference type="ARBA" id="ARBA00023204"/>
    </source>
</evidence>
<reference evidence="15" key="1">
    <citation type="submission" date="2022-07" db="EMBL/GenBank/DDBJ databases">
        <title>Pseudomonas nunamit sp. nov. an antifungal species isolated from Greenland.</title>
        <authorList>
            <person name="Ntana F."/>
            <person name="Hennessy R.C."/>
            <person name="Zervas A."/>
            <person name="Stougaard P."/>
        </authorList>
    </citation>
    <scope>NUCLEOTIDE SEQUENCE</scope>
    <source>
        <strain evidence="15">In5</strain>
    </source>
</reference>
<comment type="similarity">
    <text evidence="2 13">Belongs to the DNA polymerase type-C family. DnaE2 subfamily.</text>
</comment>
<dbReference type="InterPro" id="IPR040982">
    <property type="entry name" value="DNA_pol3_finger"/>
</dbReference>
<dbReference type="CDD" id="cd04485">
    <property type="entry name" value="DnaE_OBF"/>
    <property type="match status" value="1"/>
</dbReference>
<evidence type="ECO:0000313" key="15">
    <source>
        <dbReference type="EMBL" id="UTO17277.1"/>
    </source>
</evidence>
<dbReference type="PANTHER" id="PTHR32294">
    <property type="entry name" value="DNA POLYMERASE III SUBUNIT ALPHA"/>
    <property type="match status" value="1"/>
</dbReference>
<comment type="subcellular location">
    <subcellularLocation>
        <location evidence="1 13">Cytoplasm</location>
    </subcellularLocation>
</comment>
<dbReference type="CDD" id="cd07434">
    <property type="entry name" value="PHP_PolIIIA_DnaE2"/>
    <property type="match status" value="1"/>
</dbReference>
<dbReference type="InterPro" id="IPR011708">
    <property type="entry name" value="DNA_pol3_alpha_NTPase_dom"/>
</dbReference>
<sequence length="1032" mass="115642">MAARLVRMSVEYAELHCLSNFSFQRGASSALELFQRAKHQGYQALAITDECTLAGIVRAWQAAKSVELPLIIGSEIRIEDGPKLVLLVENLEGYQALCRLITRARRRTQKGQYQVLREDFSEPLPGLLALWVPDAVDDFQSGHWLKQAFAERLWLAVQLHRGQDDTRRLNALLTLATELQIPAVASGDVHMHARGRRALQDTMTAIRHHLPVAAAGLRLHPNGERHLRCLDVVGEIYPRDLLDETLVIARRCTFDLGQLRYQYPRELVPQGHSAASWLSELTERGVRERWPEGASEKVRGLIDKELALIAELGYESYFLTVQDIVAFARRQKILCQGRGSAANSAVCFALGITEIDPARMNMLFERFLSKERNEPPDIDVDFEHERREEVLQYVFQRYGRTRAALTAVVSTYHAAGAVRDVAKVLGLPPDQVNALADCCGHWSDNTPPVERLIESGFDPESPVLKRVLSLTQQLIGFPRHLSQHPGGFVISEQSLDTLVPVENAAMADRTIIQWDKDDLDAVGLLKVDILALGMLSAIRRCFDLLRRHRNLDLSLATVPSEDSQTYDMICQADTIGVFQIESRAQMSMLPRLKPRKFYDLVIEVAIVRPGPIQGGMVHPYLRRRNKEELESYPSEELREVLKRTLGVPLFQEQVMQIAIVAASYSPGEADQLRRSMAAWNRHGGLEPHKDRLAAGMKKKGYTPEFAAQIFEQIKGFGSYGFPESHAASFALLTYASCWLKCHEPAAFACALINSWPMGFYSPDQILQDARRHHLQIRPVDVRASDWDCSLEPISGAQPAIRMGLRMIKGFREDDAQRIEAARARGAFVDIADLGERAQLDARAQEQLADAGALRGLAGDRHRARWEVAGVQKQLGLFVGLPRQEEPEVSLPKPTVGEDLQADYATVGTTLGPHPLALLRPELKVRRCRSSKELLDVEHGRPVSVAGLVTGRQRPGTASGVTFVTLEDEFGNVNVVVWRDLAERQRQVLVGSQLLKVDGRWEREGEVRHLIAGRLSDLSFLLDGISVRSRDFR</sequence>
<keyword evidence="11 13" id="KW-0234">DNA repair</keyword>
<dbReference type="InterPro" id="IPR003141">
    <property type="entry name" value="Pol/His_phosphatase_N"/>
</dbReference>
<dbReference type="InterPro" id="IPR016195">
    <property type="entry name" value="Pol/histidinol_Pase-like"/>
</dbReference>
<dbReference type="PANTHER" id="PTHR32294:SF4">
    <property type="entry name" value="ERROR-PRONE DNA POLYMERASE"/>
    <property type="match status" value="1"/>
</dbReference>
<keyword evidence="6 13" id="KW-0808">Transferase</keyword>
<comment type="function">
    <text evidence="13">DNA polymerase involved in damage-induced mutagenesis and translesion synthesis (TLS). It is not the major replicative DNA polymerase.</text>
</comment>
<evidence type="ECO:0000259" key="14">
    <source>
        <dbReference type="SMART" id="SM00481"/>
    </source>
</evidence>
<dbReference type="Gene3D" id="3.20.20.140">
    <property type="entry name" value="Metal-dependent hydrolases"/>
    <property type="match status" value="1"/>
</dbReference>
<evidence type="ECO:0000256" key="6">
    <source>
        <dbReference type="ARBA" id="ARBA00022679"/>
    </source>
</evidence>
<dbReference type="SMART" id="SM00481">
    <property type="entry name" value="POLIIIAc"/>
    <property type="match status" value="1"/>
</dbReference>
<keyword evidence="7 13" id="KW-0548">Nucleotidyltransferase</keyword>
<evidence type="ECO:0000256" key="12">
    <source>
        <dbReference type="ARBA" id="ARBA00049244"/>
    </source>
</evidence>
<dbReference type="EMBL" id="CP101125">
    <property type="protein sequence ID" value="UTO17277.1"/>
    <property type="molecule type" value="Genomic_DNA"/>
</dbReference>
<dbReference type="Pfam" id="PF02811">
    <property type="entry name" value="PHP"/>
    <property type="match status" value="1"/>
</dbReference>
<feature type="domain" description="Polymerase/histidinol phosphatase N-terminal" evidence="14">
    <location>
        <begin position="13"/>
        <end position="80"/>
    </location>
</feature>
<keyword evidence="10 13" id="KW-0239">DNA-directed DNA polymerase</keyword>
<evidence type="ECO:0000256" key="8">
    <source>
        <dbReference type="ARBA" id="ARBA00022705"/>
    </source>
</evidence>
<dbReference type="Pfam" id="PF07733">
    <property type="entry name" value="DNA_pol3_alpha"/>
    <property type="match status" value="1"/>
</dbReference>
<evidence type="ECO:0000256" key="9">
    <source>
        <dbReference type="ARBA" id="ARBA00022763"/>
    </source>
</evidence>
<dbReference type="EC" id="2.7.7.7" evidence="3 13"/>
<evidence type="ECO:0000256" key="5">
    <source>
        <dbReference type="ARBA" id="ARBA00022490"/>
    </source>
</evidence>
<organism evidence="15 16">
    <name type="scientific">Pseudomonas nunensis</name>
    <dbReference type="NCBI Taxonomy" id="2961896"/>
    <lineage>
        <taxon>Bacteria</taxon>
        <taxon>Pseudomonadati</taxon>
        <taxon>Pseudomonadota</taxon>
        <taxon>Gammaproteobacteria</taxon>
        <taxon>Pseudomonadales</taxon>
        <taxon>Pseudomonadaceae</taxon>
        <taxon>Pseudomonas</taxon>
    </lineage>
</organism>
<dbReference type="Pfam" id="PF01336">
    <property type="entry name" value="tRNA_anti-codon"/>
    <property type="match status" value="1"/>
</dbReference>
<dbReference type="HAMAP" id="MF_01902">
    <property type="entry name" value="DNApol_error_prone"/>
    <property type="match status" value="1"/>
</dbReference>
<evidence type="ECO:0000256" key="1">
    <source>
        <dbReference type="ARBA" id="ARBA00004496"/>
    </source>
</evidence>
<evidence type="ECO:0000256" key="2">
    <source>
        <dbReference type="ARBA" id="ARBA00007391"/>
    </source>
</evidence>